<protein>
    <submittedName>
        <fullName evidence="2">Uncharacterized protein</fullName>
    </submittedName>
</protein>
<reference evidence="2" key="1">
    <citation type="journal article" date="2012" name="J. Microbiol. Biotechnol.">
        <title>Ramlibacter ginsenosidimutans sp. nov., with ginsenoside-converting activity.</title>
        <authorList>
            <person name="Wang L."/>
            <person name="An D.S."/>
            <person name="Kim S.G."/>
            <person name="Jin F.X."/>
            <person name="Kim S.C."/>
            <person name="Lee S.T."/>
            <person name="Im W.T."/>
        </authorList>
    </citation>
    <scope>NUCLEOTIDE SEQUENCE</scope>
    <source>
        <strain evidence="2">KACC 17527</strain>
    </source>
</reference>
<dbReference type="RefSeq" id="WP_201176346.1">
    <property type="nucleotide sequence ID" value="NZ_JAEPWM010000011.1"/>
</dbReference>
<reference evidence="2" key="2">
    <citation type="submission" date="2021-01" db="EMBL/GenBank/DDBJ databases">
        <authorList>
            <person name="Kang M."/>
        </authorList>
    </citation>
    <scope>NUCLEOTIDE SEQUENCE</scope>
    <source>
        <strain evidence="2">KACC 17527</strain>
    </source>
</reference>
<keyword evidence="3" id="KW-1185">Reference proteome</keyword>
<keyword evidence="1" id="KW-1133">Transmembrane helix</keyword>
<comment type="caution">
    <text evidence="2">The sequence shown here is derived from an EMBL/GenBank/DDBJ whole genome shotgun (WGS) entry which is preliminary data.</text>
</comment>
<sequence length="216" mass="24022">MLQLSGSKMDWLQFWSSLAGSLAWPVAAVAIALLFRSKIAALLGKLRKLEGPAGIKADFSEEVIEAAKEAKLVAVRVEGMGNVAKFGTPALSEPAQVDPPIETHYDSPRWRIMDAYRSVEDAMQKIIHIGKLPKHKGPEGPGFYAYTLRMAGVIDNPTRMLIDKLRDLRDKAVASEEEPDRKDADTFYVAARSVLRTLQMKLHELLLEKEGHFAPR</sequence>
<dbReference type="AlphaFoldDB" id="A0A934TWQ2"/>
<dbReference type="Proteomes" id="UP000630528">
    <property type="component" value="Unassembled WGS sequence"/>
</dbReference>
<evidence type="ECO:0000313" key="3">
    <source>
        <dbReference type="Proteomes" id="UP000630528"/>
    </source>
</evidence>
<accession>A0A934TWQ2</accession>
<keyword evidence="1" id="KW-0472">Membrane</keyword>
<proteinExistence type="predicted"/>
<dbReference type="EMBL" id="JAEPWM010000011">
    <property type="protein sequence ID" value="MBK6008651.1"/>
    <property type="molecule type" value="Genomic_DNA"/>
</dbReference>
<keyword evidence="1" id="KW-0812">Transmembrane</keyword>
<organism evidence="2 3">
    <name type="scientific">Ramlibacter ginsenosidimutans</name>
    <dbReference type="NCBI Taxonomy" id="502333"/>
    <lineage>
        <taxon>Bacteria</taxon>
        <taxon>Pseudomonadati</taxon>
        <taxon>Pseudomonadota</taxon>
        <taxon>Betaproteobacteria</taxon>
        <taxon>Burkholderiales</taxon>
        <taxon>Comamonadaceae</taxon>
        <taxon>Ramlibacter</taxon>
    </lineage>
</organism>
<evidence type="ECO:0000313" key="2">
    <source>
        <dbReference type="EMBL" id="MBK6008651.1"/>
    </source>
</evidence>
<feature type="transmembrane region" description="Helical" evidence="1">
    <location>
        <begin position="12"/>
        <end position="35"/>
    </location>
</feature>
<evidence type="ECO:0000256" key="1">
    <source>
        <dbReference type="SAM" id="Phobius"/>
    </source>
</evidence>
<gene>
    <name evidence="2" type="ORF">JJB11_21325</name>
</gene>
<name>A0A934TWQ2_9BURK</name>